<dbReference type="InterPro" id="IPR045864">
    <property type="entry name" value="aa-tRNA-synth_II/BPL/LPL"/>
</dbReference>
<dbReference type="GO" id="GO:0016757">
    <property type="term" value="F:glycosyltransferase activity"/>
    <property type="evidence" value="ECO:0007669"/>
    <property type="project" value="UniProtKB-KW"/>
</dbReference>
<dbReference type="AlphaFoldDB" id="A0A143WNM5"/>
<organism evidence="2 3">
    <name type="scientific">Tremblaya princeps</name>
    <dbReference type="NCBI Taxonomy" id="189385"/>
    <lineage>
        <taxon>Bacteria</taxon>
        <taxon>Pseudomonadati</taxon>
        <taxon>Pseudomonadota</taxon>
        <taxon>Betaproteobacteria</taxon>
        <taxon>Candidatus Tremblayella</taxon>
    </lineage>
</organism>
<dbReference type="PATRIC" id="fig|189385.8.peg.110"/>
<dbReference type="EMBL" id="LN999011">
    <property type="protein sequence ID" value="CUX76723.1"/>
    <property type="molecule type" value="Genomic_DNA"/>
</dbReference>
<dbReference type="InterPro" id="IPR041715">
    <property type="entry name" value="HisRS-like_core"/>
</dbReference>
<proteinExistence type="predicted"/>
<dbReference type="SUPFAM" id="SSF55681">
    <property type="entry name" value="Class II aaRS and biotin synthetases"/>
    <property type="match status" value="1"/>
</dbReference>
<protein>
    <submittedName>
        <fullName evidence="2">ATP phosphoribosyltransferase regulatory subunit</fullName>
    </submittedName>
</protein>
<evidence type="ECO:0000313" key="3">
    <source>
        <dbReference type="Proteomes" id="UP000075242"/>
    </source>
</evidence>
<gene>
    <name evidence="2" type="primary">hisZ</name>
    <name evidence="2" type="ORF">MHIR_TP00103</name>
</gene>
<evidence type="ECO:0000259" key="1">
    <source>
        <dbReference type="Pfam" id="PF13393"/>
    </source>
</evidence>
<keyword evidence="2" id="KW-0808">Transferase</keyword>
<dbReference type="Gene3D" id="3.30.930.10">
    <property type="entry name" value="Bira Bifunctional Protein, Domain 2"/>
    <property type="match status" value="1"/>
</dbReference>
<dbReference type="Proteomes" id="UP000075242">
    <property type="component" value="Chromosome I"/>
</dbReference>
<name>A0A143WNM5_TREPR</name>
<evidence type="ECO:0000313" key="2">
    <source>
        <dbReference type="EMBL" id="CUX76723.1"/>
    </source>
</evidence>
<reference evidence="3" key="1">
    <citation type="submission" date="2016-01" db="EMBL/GenBank/DDBJ databases">
        <authorList>
            <person name="Husnik F."/>
        </authorList>
    </citation>
    <scope>NUCLEOTIDE SEQUENCE [LARGE SCALE GENOMIC DNA]</scope>
</reference>
<keyword evidence="2" id="KW-0328">Glycosyltransferase</keyword>
<dbReference type="Pfam" id="PF13393">
    <property type="entry name" value="tRNA-synt_His"/>
    <property type="match status" value="1"/>
</dbReference>
<feature type="domain" description="Class II Histidinyl-tRNA synthetase (HisRS)-like catalytic core" evidence="1">
    <location>
        <begin position="64"/>
        <end position="274"/>
    </location>
</feature>
<sequence>MREGAGIAGSGAASVASYLDRMGYLRIRPRLAARMAGGMAEAYLSSPVAVLQVPQPYMDAPCRRQYYMTPVRIAHRDGRLRVAGQLGVELLRAHGICDAAEAIQVAADIMALCCLRNPSLSVNAPTTGCALVKALGYSLAAWRALLAQDLDVMALRHGAGPVLPWLSAAYRDMYATPIMGRAEVRRAAHRAQLAAAWPSAPVLRFLARLTGGMVQGRVLVDASQDAGMLRHGCLVLRAYCGQYAEPVVQGGSYAPCERRRNMSAIGLSMSMDRITSHPIPPY</sequence>
<accession>A0A143WNM5</accession>